<dbReference type="InParanoid" id="B3SEM7"/>
<dbReference type="HOGENOM" id="CLU_038634_0_0_1"/>
<dbReference type="GO" id="GO:0007165">
    <property type="term" value="P:signal transduction"/>
    <property type="evidence" value="ECO:0007669"/>
    <property type="project" value="InterPro"/>
</dbReference>
<dbReference type="InterPro" id="IPR000488">
    <property type="entry name" value="Death_dom"/>
</dbReference>
<feature type="domain" description="Death" evidence="1">
    <location>
        <begin position="126"/>
        <end position="210"/>
    </location>
</feature>
<evidence type="ECO:0000313" key="2">
    <source>
        <dbReference type="EMBL" id="EDV18818.1"/>
    </source>
</evidence>
<evidence type="ECO:0000259" key="1">
    <source>
        <dbReference type="PROSITE" id="PS50017"/>
    </source>
</evidence>
<dbReference type="SMART" id="SM00005">
    <property type="entry name" value="DEATH"/>
    <property type="match status" value="1"/>
</dbReference>
<dbReference type="OrthoDB" id="100767at2759"/>
<proteinExistence type="predicted"/>
<dbReference type="CDD" id="cd01670">
    <property type="entry name" value="Death"/>
    <property type="match status" value="1"/>
</dbReference>
<evidence type="ECO:0000313" key="3">
    <source>
        <dbReference type="Proteomes" id="UP000009022"/>
    </source>
</evidence>
<dbReference type="EMBL" id="DS985557">
    <property type="protein sequence ID" value="EDV18818.1"/>
    <property type="molecule type" value="Genomic_DNA"/>
</dbReference>
<organism evidence="2 3">
    <name type="scientific">Trichoplax adhaerens</name>
    <name type="common">Trichoplax reptans</name>
    <dbReference type="NCBI Taxonomy" id="10228"/>
    <lineage>
        <taxon>Eukaryota</taxon>
        <taxon>Metazoa</taxon>
        <taxon>Placozoa</taxon>
        <taxon>Uniplacotomia</taxon>
        <taxon>Trichoplacea</taxon>
        <taxon>Trichoplacidae</taxon>
        <taxon>Trichoplax</taxon>
    </lineage>
</organism>
<dbReference type="GeneID" id="6759910"/>
<dbReference type="PANTHER" id="PTHR35205">
    <property type="entry name" value="NB-ARC AND TPR DOMAIN PROTEIN"/>
    <property type="match status" value="1"/>
</dbReference>
<dbReference type="SUPFAM" id="SSF47986">
    <property type="entry name" value="DEATH domain"/>
    <property type="match status" value="1"/>
</dbReference>
<dbReference type="InterPro" id="IPR011029">
    <property type="entry name" value="DEATH-like_dom_sf"/>
</dbReference>
<reference evidence="2 3" key="1">
    <citation type="journal article" date="2008" name="Nature">
        <title>The Trichoplax genome and the nature of placozoans.</title>
        <authorList>
            <person name="Srivastava M."/>
            <person name="Begovic E."/>
            <person name="Chapman J."/>
            <person name="Putnam N.H."/>
            <person name="Hellsten U."/>
            <person name="Kawashima T."/>
            <person name="Kuo A."/>
            <person name="Mitros T."/>
            <person name="Salamov A."/>
            <person name="Carpenter M.L."/>
            <person name="Signorovitch A.Y."/>
            <person name="Moreno M.A."/>
            <person name="Kamm K."/>
            <person name="Grimwood J."/>
            <person name="Schmutz J."/>
            <person name="Shapiro H."/>
            <person name="Grigoriev I.V."/>
            <person name="Buss L.W."/>
            <person name="Schierwater B."/>
            <person name="Dellaporta S.L."/>
            <person name="Rokhsar D.S."/>
        </authorList>
    </citation>
    <scope>NUCLEOTIDE SEQUENCE [LARGE SCALE GENOMIC DNA]</scope>
    <source>
        <strain evidence="2 3">Grell-BS-1999</strain>
    </source>
</reference>
<keyword evidence="3" id="KW-1185">Reference proteome</keyword>
<dbReference type="Proteomes" id="UP000009022">
    <property type="component" value="Unassembled WGS sequence"/>
</dbReference>
<dbReference type="KEGG" id="tad:TRIADDRAFT_62714"/>
<name>B3SEM7_TRIAD</name>
<dbReference type="Pfam" id="PF00531">
    <property type="entry name" value="Death"/>
    <property type="match status" value="1"/>
</dbReference>
<dbReference type="Gene3D" id="2.60.220.30">
    <property type="match status" value="1"/>
</dbReference>
<dbReference type="PhylomeDB" id="B3SEM7"/>
<dbReference type="Gene3D" id="1.10.533.10">
    <property type="entry name" value="Death Domain, Fas"/>
    <property type="match status" value="1"/>
</dbReference>
<sequence>MMKFQEEHCRFYVKCSKCSEQIPIVKEYKKEDENLIRCQHCKNVLSSQSLNDWIIYKEELWNGLLIDYSYFHLISLEKKIYREDKEQESDETEKLNASCAPGIRFEVSVDSNKTVEIEMDEPNSSAKEYNSKIAKDIGTERKTLAREFGIDQRDIDKIIAENNGSVDDQCAQMLSMYASRKGRSYTKRALVEALFKSGLRSVAEDHSKAGYPKVSNNCQVNQDHDLTLPEVPGLKFHLPAQCITTEATLTMTVYYADPPYNQGLPIQKDSDGNRFIQLSPIVRLEPDGYQFTPNSTRKALLQVPVPYINQIVSLKKNNNFNIPIKIICRSYGCEKWEQQDIEYEYSRDKNGYYCLTFAVSHFSEYAVISRVKSFIYSAFKYILPSRQQRIKTLAFLSEIDTSDDTVHMKLILAKKDVDETAILSDFHQEVIRIRLVTTGLENTILKNGDYEAKFKEDGLDCPNADLNNRIITINWNEYSYHAIDYACKVIKKAAINIAQISLKLKDPKRDTKAKICYLRRSNSNKVNEQHL</sequence>
<protein>
    <recommendedName>
        <fullName evidence="1">Death domain-containing protein</fullName>
    </recommendedName>
</protein>
<accession>B3SEM7</accession>
<dbReference type="CTD" id="6759910"/>
<gene>
    <name evidence="2" type="ORF">TRIADDRAFT_62714</name>
</gene>
<dbReference type="PROSITE" id="PS50017">
    <property type="entry name" value="DEATH_DOMAIN"/>
    <property type="match status" value="1"/>
</dbReference>
<dbReference type="PANTHER" id="PTHR35205:SF1">
    <property type="entry name" value="ZU5 DOMAIN-CONTAINING PROTEIN"/>
    <property type="match status" value="1"/>
</dbReference>
<dbReference type="AlphaFoldDB" id="B3SEM7"/>
<dbReference type="RefSeq" id="XP_002118696.1">
    <property type="nucleotide sequence ID" value="XM_002118660.1"/>
</dbReference>